<organism evidence="9 10">
    <name type="scientific">Funneliformis geosporum</name>
    <dbReference type="NCBI Taxonomy" id="1117311"/>
    <lineage>
        <taxon>Eukaryota</taxon>
        <taxon>Fungi</taxon>
        <taxon>Fungi incertae sedis</taxon>
        <taxon>Mucoromycota</taxon>
        <taxon>Glomeromycotina</taxon>
        <taxon>Glomeromycetes</taxon>
        <taxon>Glomerales</taxon>
        <taxon>Glomeraceae</taxon>
        <taxon>Funneliformis</taxon>
    </lineage>
</organism>
<keyword evidence="6" id="KW-0539">Nucleus</keyword>
<name>A0A9W4SZF1_9GLOM</name>
<dbReference type="GO" id="GO:0031491">
    <property type="term" value="F:nucleosome binding"/>
    <property type="evidence" value="ECO:0007669"/>
    <property type="project" value="TreeGrafter"/>
</dbReference>
<evidence type="ECO:0000256" key="7">
    <source>
        <dbReference type="PROSITE-ProRule" id="PRU00221"/>
    </source>
</evidence>
<evidence type="ECO:0000313" key="10">
    <source>
        <dbReference type="Proteomes" id="UP001153678"/>
    </source>
</evidence>
<dbReference type="Proteomes" id="UP001153678">
    <property type="component" value="Unassembled WGS sequence"/>
</dbReference>
<dbReference type="Gene3D" id="2.130.10.10">
    <property type="entry name" value="YVTN repeat-like/Quinoprotein amine dehydrogenase"/>
    <property type="match status" value="2"/>
</dbReference>
<keyword evidence="10" id="KW-1185">Reference proteome</keyword>
<comment type="subcellular location">
    <subcellularLocation>
        <location evidence="1">Nucleus</location>
    </subcellularLocation>
</comment>
<dbReference type="InterPro" id="IPR031120">
    <property type="entry name" value="HIR1-like"/>
</dbReference>
<dbReference type="InterPro" id="IPR015943">
    <property type="entry name" value="WD40/YVTN_repeat-like_dom_sf"/>
</dbReference>
<sequence>MQLIKPSWLTHLDNKNQKTSIFSIHVHPDGTIIATGGLDNKIKLWNTLPIIDGSKALDPNVPNLLCTLGLHNGSVLCVRWSNRDGRYLASSSDDKILFIWEWDKSTEDRIGESAFGSDEPSIENWKTVRRLTGHQSDVVDLAWSRENTYLASCGLDNLVFIWDGRTFERLRKLDTHQGFVKGVTWDPVGEYLATESDDKTVKIWRTSDWRIQAEISEPFASSTSTTFYRRLSWSPDGSHVATANGAQGPVPVAAICNRDEWKPDVSLVGHDSAIEVVSFNPVIFMIPESDGANPDSAGVGSICAVGSQDHSISVWVTRNARALFVCQKPFNHSVLDLAWSPDGKHLYACSYDGTVVVLQFLNNEFGTRLPMEEQEKVLTKCGKIPLS</sequence>
<dbReference type="GO" id="GO:0006351">
    <property type="term" value="P:DNA-templated transcription"/>
    <property type="evidence" value="ECO:0007669"/>
    <property type="project" value="InterPro"/>
</dbReference>
<dbReference type="OrthoDB" id="1741719at2759"/>
<evidence type="ECO:0000313" key="9">
    <source>
        <dbReference type="EMBL" id="CAI2186478.1"/>
    </source>
</evidence>
<dbReference type="Pfam" id="PF24105">
    <property type="entry name" value="Beta-prop_CAF1B_HIR1"/>
    <property type="match status" value="1"/>
</dbReference>
<dbReference type="EMBL" id="CAMKVN010004162">
    <property type="protein sequence ID" value="CAI2186478.1"/>
    <property type="molecule type" value="Genomic_DNA"/>
</dbReference>
<dbReference type="CDD" id="cd00200">
    <property type="entry name" value="WD40"/>
    <property type="match status" value="1"/>
</dbReference>
<dbReference type="GO" id="GO:0000785">
    <property type="term" value="C:chromatin"/>
    <property type="evidence" value="ECO:0007669"/>
    <property type="project" value="TreeGrafter"/>
</dbReference>
<keyword evidence="5" id="KW-0156">Chromatin regulator</keyword>
<feature type="domain" description="CAF1B/HIR1 beta-propeller" evidence="8">
    <location>
        <begin position="23"/>
        <end position="364"/>
    </location>
</feature>
<dbReference type="GO" id="GO:0005634">
    <property type="term" value="C:nucleus"/>
    <property type="evidence" value="ECO:0007669"/>
    <property type="project" value="UniProtKB-SubCell"/>
</dbReference>
<keyword evidence="4" id="KW-0677">Repeat</keyword>
<gene>
    <name evidence="9" type="ORF">FWILDA_LOCUS12597</name>
</gene>
<keyword evidence="3 7" id="KW-0853">WD repeat</keyword>
<dbReference type="InterPro" id="IPR001680">
    <property type="entry name" value="WD40_rpt"/>
</dbReference>
<evidence type="ECO:0000259" key="8">
    <source>
        <dbReference type="Pfam" id="PF24105"/>
    </source>
</evidence>
<evidence type="ECO:0000256" key="5">
    <source>
        <dbReference type="ARBA" id="ARBA00022853"/>
    </source>
</evidence>
<feature type="repeat" description="WD" evidence="7">
    <location>
        <begin position="68"/>
        <end position="101"/>
    </location>
</feature>
<dbReference type="PANTHER" id="PTHR13831:SF0">
    <property type="entry name" value="PROTEIN HIRA"/>
    <property type="match status" value="1"/>
</dbReference>
<reference evidence="9" key="1">
    <citation type="submission" date="2022-08" db="EMBL/GenBank/DDBJ databases">
        <authorList>
            <person name="Kallberg Y."/>
            <person name="Tangrot J."/>
            <person name="Rosling A."/>
        </authorList>
    </citation>
    <scope>NUCLEOTIDE SEQUENCE</scope>
    <source>
        <strain evidence="9">Wild A</strain>
    </source>
</reference>
<dbReference type="InterPro" id="IPR055410">
    <property type="entry name" value="Beta-prop_CAF1B_HIR1"/>
</dbReference>
<proteinExistence type="inferred from homology"/>
<feature type="repeat" description="WD" evidence="7">
    <location>
        <begin position="14"/>
        <end position="46"/>
    </location>
</feature>
<accession>A0A9W4SZF1</accession>
<dbReference type="AlphaFoldDB" id="A0A9W4SZF1"/>
<evidence type="ECO:0000256" key="2">
    <source>
        <dbReference type="ARBA" id="ARBA00007306"/>
    </source>
</evidence>
<dbReference type="GO" id="GO:0006338">
    <property type="term" value="P:chromatin remodeling"/>
    <property type="evidence" value="ECO:0007669"/>
    <property type="project" value="TreeGrafter"/>
</dbReference>
<dbReference type="SUPFAM" id="SSF50978">
    <property type="entry name" value="WD40 repeat-like"/>
    <property type="match status" value="1"/>
</dbReference>
<dbReference type="PANTHER" id="PTHR13831">
    <property type="entry name" value="MEMBER OF THE HIR1 FAMILY OF WD-REPEAT PROTEINS"/>
    <property type="match status" value="1"/>
</dbReference>
<comment type="caution">
    <text evidence="9">The sequence shown here is derived from an EMBL/GenBank/DDBJ whole genome shotgun (WGS) entry which is preliminary data.</text>
</comment>
<dbReference type="GO" id="GO:0000417">
    <property type="term" value="C:HIR complex"/>
    <property type="evidence" value="ECO:0007669"/>
    <property type="project" value="TreeGrafter"/>
</dbReference>
<dbReference type="PROSITE" id="PS50082">
    <property type="entry name" value="WD_REPEATS_2"/>
    <property type="match status" value="4"/>
</dbReference>
<evidence type="ECO:0000256" key="4">
    <source>
        <dbReference type="ARBA" id="ARBA00022737"/>
    </source>
</evidence>
<dbReference type="PROSITE" id="PS50294">
    <property type="entry name" value="WD_REPEATS_REGION"/>
    <property type="match status" value="4"/>
</dbReference>
<feature type="repeat" description="WD" evidence="7">
    <location>
        <begin position="131"/>
        <end position="172"/>
    </location>
</feature>
<protein>
    <submittedName>
        <fullName evidence="9">19390_t:CDS:1</fullName>
    </submittedName>
</protein>
<evidence type="ECO:0000256" key="3">
    <source>
        <dbReference type="ARBA" id="ARBA00022574"/>
    </source>
</evidence>
<dbReference type="SMART" id="SM00320">
    <property type="entry name" value="WD40"/>
    <property type="match status" value="6"/>
</dbReference>
<evidence type="ECO:0000256" key="6">
    <source>
        <dbReference type="ARBA" id="ARBA00023242"/>
    </source>
</evidence>
<comment type="similarity">
    <text evidence="2">Belongs to the WD repeat HIR1 family.</text>
</comment>
<feature type="repeat" description="WD" evidence="7">
    <location>
        <begin position="173"/>
        <end position="204"/>
    </location>
</feature>
<evidence type="ECO:0000256" key="1">
    <source>
        <dbReference type="ARBA" id="ARBA00004123"/>
    </source>
</evidence>
<dbReference type="InterPro" id="IPR036322">
    <property type="entry name" value="WD40_repeat_dom_sf"/>
</dbReference>